<sequence length="50" mass="5785">MMIRYFSFLSTCLRGDILPIMYDKLDQKVGKPAIFSFAAMTKAFMKVDPF</sequence>
<dbReference type="EMBL" id="JQ031550">
    <property type="protein sequence ID" value="AEY78089.1"/>
    <property type="molecule type" value="Genomic_DNA"/>
</dbReference>
<keyword evidence="1" id="KW-0614">Plasmid</keyword>
<dbReference type="AlphaFoldDB" id="H2ERS2"/>
<organism evidence="1">
    <name type="scientific">Aliivibrio fischeri</name>
    <name type="common">Vibrio fischeri</name>
    <dbReference type="NCBI Taxonomy" id="668"/>
    <lineage>
        <taxon>Bacteria</taxon>
        <taxon>Pseudomonadati</taxon>
        <taxon>Pseudomonadota</taxon>
        <taxon>Gammaproteobacteria</taxon>
        <taxon>Vibrionales</taxon>
        <taxon>Vibrionaceae</taxon>
        <taxon>Aliivibrio</taxon>
    </lineage>
</organism>
<proteinExistence type="predicted"/>
<protein>
    <submittedName>
        <fullName evidence="1">Uncharacterized protein</fullName>
    </submittedName>
</protein>
<geneLocation type="plasmid" evidence="1">
    <name>pCG103-32</name>
</geneLocation>
<accession>H2ERS2</accession>
<evidence type="ECO:0000313" key="1">
    <source>
        <dbReference type="EMBL" id="AEY78089.1"/>
    </source>
</evidence>
<reference evidence="1" key="1">
    <citation type="submission" date="2011-11" db="EMBL/GenBank/DDBJ databases">
        <authorList>
            <person name="Summers A.O."/>
            <person name="Wireman J."/>
            <person name="Williams L.E."/>
        </authorList>
    </citation>
    <scope>NUCLEOTIDE SEQUENCE</scope>
    <source>
        <strain evidence="1">CG103</strain>
        <plasmid evidence="1">pCG103-32</plasmid>
    </source>
</reference>
<name>H2ERS2_ALIFS</name>